<feature type="transmembrane region" description="Helical" evidence="1">
    <location>
        <begin position="28"/>
        <end position="44"/>
    </location>
</feature>
<reference evidence="2" key="1">
    <citation type="submission" date="2017-05" db="EMBL/GenBank/DDBJ databases">
        <authorList>
            <person name="Song R."/>
            <person name="Chenine A.L."/>
            <person name="Ruprecht R.M."/>
        </authorList>
    </citation>
    <scope>NUCLEOTIDE SEQUENCE</scope>
    <source>
        <strain evidence="2">Kingella_eburonensis</strain>
    </source>
</reference>
<name>A0A238HGJ8_9NEIS</name>
<dbReference type="RefSeq" id="WP_095062783.1">
    <property type="nucleotide sequence ID" value="NZ_FXUV02000033.1"/>
</dbReference>
<evidence type="ECO:0000313" key="2">
    <source>
        <dbReference type="EMBL" id="SMQ12631.1"/>
    </source>
</evidence>
<dbReference type="Proteomes" id="UP000215450">
    <property type="component" value="Unassembled WGS sequence"/>
</dbReference>
<keyword evidence="1" id="KW-0812">Transmembrane</keyword>
<evidence type="ECO:0008006" key="5">
    <source>
        <dbReference type="Google" id="ProtNLM"/>
    </source>
</evidence>
<protein>
    <recommendedName>
        <fullName evidence="5">DUF58 domain-containing protein</fullName>
    </recommendedName>
</protein>
<dbReference type="STRING" id="1522312.GCA_900177895_01074"/>
<evidence type="ECO:0000313" key="3">
    <source>
        <dbReference type="EMBL" id="SNB74432.1"/>
    </source>
</evidence>
<gene>
    <name evidence="3" type="ORF">KEBURONENSIS_01511</name>
    <name evidence="2" type="ORF">KEBURONENSIS_01532</name>
</gene>
<dbReference type="PANTHER" id="PTHR34351">
    <property type="entry name" value="SLR1927 PROTEIN-RELATED"/>
    <property type="match status" value="1"/>
</dbReference>
<keyword evidence="4" id="KW-1185">Reference proteome</keyword>
<reference evidence="3 4" key="2">
    <citation type="submission" date="2017-06" db="EMBL/GenBank/DDBJ databases">
        <authorList>
            <person name="Kim H.J."/>
            <person name="Triplett B.A."/>
        </authorList>
    </citation>
    <scope>NUCLEOTIDE SEQUENCE [LARGE SCALE GENOMIC DNA]</scope>
    <source>
        <strain evidence="3">Kingella_eburonensis</strain>
    </source>
</reference>
<dbReference type="EMBL" id="FXUV02000033">
    <property type="protein sequence ID" value="SNB74432.1"/>
    <property type="molecule type" value="Genomic_DNA"/>
</dbReference>
<keyword evidence="1" id="KW-1133">Transmembrane helix</keyword>
<proteinExistence type="predicted"/>
<dbReference type="PANTHER" id="PTHR34351:SF1">
    <property type="entry name" value="SLR1927 PROTEIN"/>
    <property type="match status" value="1"/>
</dbReference>
<evidence type="ECO:0000256" key="1">
    <source>
        <dbReference type="SAM" id="Phobius"/>
    </source>
</evidence>
<dbReference type="OrthoDB" id="5298497at2"/>
<keyword evidence="1" id="KW-0472">Membrane</keyword>
<feature type="transmembrane region" description="Helical" evidence="1">
    <location>
        <begin position="50"/>
        <end position="69"/>
    </location>
</feature>
<evidence type="ECO:0000313" key="4">
    <source>
        <dbReference type="Proteomes" id="UP000215450"/>
    </source>
</evidence>
<organism evidence="2">
    <name type="scientific">Kingella negevensis</name>
    <dbReference type="NCBI Taxonomy" id="1522312"/>
    <lineage>
        <taxon>Bacteria</taxon>
        <taxon>Pseudomonadati</taxon>
        <taxon>Pseudomonadota</taxon>
        <taxon>Betaproteobacteria</taxon>
        <taxon>Neisseriales</taxon>
        <taxon>Neisseriaceae</taxon>
        <taxon>Kingella</taxon>
    </lineage>
</organism>
<dbReference type="AlphaFoldDB" id="A0A238HGJ8"/>
<dbReference type="EMBL" id="FXUV01000028">
    <property type="protein sequence ID" value="SMQ12631.1"/>
    <property type="molecule type" value="Genomic_DNA"/>
</dbReference>
<accession>A0A238HGJ8</accession>
<sequence>MFRKKETLIIEQTGTIAGRHVSLRPTKLCLSIFALSVAIWIGAANYQVNVAYAICFWLVGFLAVAALLTQRQLLGLNVQIEYADEVFAGQTAEAKFHIMPSGKRTRLFWLHSEIRHHLNETDAVSLQDEEWQRCEVSGSLKTDNAIKWHIPITQRGYFPRPLCLRLATSAPFGLFHAESHLEWHTEAVAYAAPLAHNDFGTAATPNSEETSQRTGVHGEDIAFLKNHQDGMPLQHISWKTFAKRGELLDKVFDEPPPAMHSEIISYQDYPAGIPVDKLASLLTHRVLQADKLGAPYTLELPNLTLTPQNGLREKCLNALALM</sequence>